<dbReference type="EMBL" id="SJPI01000001">
    <property type="protein sequence ID" value="TWT53393.1"/>
    <property type="molecule type" value="Genomic_DNA"/>
</dbReference>
<organism evidence="2 3">
    <name type="scientific">Rubripirellula amarantea</name>
    <dbReference type="NCBI Taxonomy" id="2527999"/>
    <lineage>
        <taxon>Bacteria</taxon>
        <taxon>Pseudomonadati</taxon>
        <taxon>Planctomycetota</taxon>
        <taxon>Planctomycetia</taxon>
        <taxon>Pirellulales</taxon>
        <taxon>Pirellulaceae</taxon>
        <taxon>Rubripirellula</taxon>
    </lineage>
</organism>
<evidence type="ECO:0000259" key="1">
    <source>
        <dbReference type="Pfam" id="PF07819"/>
    </source>
</evidence>
<comment type="caution">
    <text evidence="2">The sequence shown here is derived from an EMBL/GenBank/DDBJ whole genome shotgun (WGS) entry which is preliminary data.</text>
</comment>
<dbReference type="Pfam" id="PF07819">
    <property type="entry name" value="PGAP1"/>
    <property type="match status" value="1"/>
</dbReference>
<evidence type="ECO:0000313" key="3">
    <source>
        <dbReference type="Proteomes" id="UP000316598"/>
    </source>
</evidence>
<protein>
    <submittedName>
        <fullName evidence="2">Alpha/beta hydrolase family protein</fullName>
    </submittedName>
</protein>
<keyword evidence="2" id="KW-0378">Hydrolase</keyword>
<dbReference type="AlphaFoldDB" id="A0A5C5WTP6"/>
<dbReference type="InterPro" id="IPR012908">
    <property type="entry name" value="PGAP1-ab_dom-like"/>
</dbReference>
<keyword evidence="3" id="KW-1185">Reference proteome</keyword>
<dbReference type="RefSeq" id="WP_146513617.1">
    <property type="nucleotide sequence ID" value="NZ_SJPI01000001.1"/>
</dbReference>
<dbReference type="Gene3D" id="3.40.50.1820">
    <property type="entry name" value="alpha/beta hydrolase"/>
    <property type="match status" value="1"/>
</dbReference>
<sequence>MSKNTSTWHIVIIVVLFSGIGITTSKPGIAQTPDLSRQQSSDSIEILIPSHDGQLRWADVAAELGSQLRLDAPTIEQMLPAGSIDLRAGSTMLTLIGINMAAGDAIAFGIQPGSGGHEVLKVRCRRDWFDAKVDEVSPVKSMVLVDDDWPSKTRSKPMVVFLHGMNSGPQSFDTFRTAMRRRGFATAAVGYDSRQPIADSSKQVSLAMAQVFAANRQRPEICIVGHSMGGLVGLEWIENPNLDHTGVSRLITIGTPHAGSNWASLPPLADLFTDNDFDASDLVDVILHRPSAAGVTDLIPGSDFLKTLHARPRRADIRYTCIAGNVSPIDEHQIASLRSTLQSLDQDGSVVRLIRPRIAPLLDSFDEMENGKGDGIVSIQSACLIGVDDHVEAEVSHFNMITSDESVDTNPVLELILERLE</sequence>
<dbReference type="PANTHER" id="PTHR37946">
    <property type="entry name" value="SLL1969 PROTEIN"/>
    <property type="match status" value="1"/>
</dbReference>
<dbReference type="InterPro" id="IPR029058">
    <property type="entry name" value="AB_hydrolase_fold"/>
</dbReference>
<accession>A0A5C5WTP6</accession>
<proteinExistence type="predicted"/>
<evidence type="ECO:0000313" key="2">
    <source>
        <dbReference type="EMBL" id="TWT53393.1"/>
    </source>
</evidence>
<dbReference type="Proteomes" id="UP000316598">
    <property type="component" value="Unassembled WGS sequence"/>
</dbReference>
<gene>
    <name evidence="2" type="ORF">Pla22_10220</name>
</gene>
<feature type="domain" description="GPI inositol-deacylase PGAP1-like alpha/beta" evidence="1">
    <location>
        <begin position="213"/>
        <end position="261"/>
    </location>
</feature>
<name>A0A5C5WTP6_9BACT</name>
<dbReference type="GO" id="GO:0016788">
    <property type="term" value="F:hydrolase activity, acting on ester bonds"/>
    <property type="evidence" value="ECO:0007669"/>
    <property type="project" value="InterPro"/>
</dbReference>
<reference evidence="2 3" key="1">
    <citation type="submission" date="2019-02" db="EMBL/GenBank/DDBJ databases">
        <title>Deep-cultivation of Planctomycetes and their phenomic and genomic characterization uncovers novel biology.</title>
        <authorList>
            <person name="Wiegand S."/>
            <person name="Jogler M."/>
            <person name="Boedeker C."/>
            <person name="Pinto D."/>
            <person name="Vollmers J."/>
            <person name="Rivas-Marin E."/>
            <person name="Kohn T."/>
            <person name="Peeters S.H."/>
            <person name="Heuer A."/>
            <person name="Rast P."/>
            <person name="Oberbeckmann S."/>
            <person name="Bunk B."/>
            <person name="Jeske O."/>
            <person name="Meyerdierks A."/>
            <person name="Storesund J.E."/>
            <person name="Kallscheuer N."/>
            <person name="Luecker S."/>
            <person name="Lage O.M."/>
            <person name="Pohl T."/>
            <person name="Merkel B.J."/>
            <person name="Hornburger P."/>
            <person name="Mueller R.-W."/>
            <person name="Bruemmer F."/>
            <person name="Labrenz M."/>
            <person name="Spormann A.M."/>
            <person name="Op Den Camp H."/>
            <person name="Overmann J."/>
            <person name="Amann R."/>
            <person name="Jetten M.S.M."/>
            <person name="Mascher T."/>
            <person name="Medema M.H."/>
            <person name="Devos D.P."/>
            <person name="Kaster A.-K."/>
            <person name="Ovreas L."/>
            <person name="Rohde M."/>
            <person name="Galperin M.Y."/>
            <person name="Jogler C."/>
        </authorList>
    </citation>
    <scope>NUCLEOTIDE SEQUENCE [LARGE SCALE GENOMIC DNA]</scope>
    <source>
        <strain evidence="2 3">Pla22</strain>
    </source>
</reference>
<dbReference type="PANTHER" id="PTHR37946:SF1">
    <property type="entry name" value="SLL1969 PROTEIN"/>
    <property type="match status" value="1"/>
</dbReference>
<dbReference type="OrthoDB" id="556502at2"/>
<dbReference type="SUPFAM" id="SSF53474">
    <property type="entry name" value="alpha/beta-Hydrolases"/>
    <property type="match status" value="1"/>
</dbReference>